<evidence type="ECO:0000313" key="1">
    <source>
        <dbReference type="EMBL" id="CAG8762790.1"/>
    </source>
</evidence>
<reference evidence="1" key="1">
    <citation type="submission" date="2021-06" db="EMBL/GenBank/DDBJ databases">
        <authorList>
            <person name="Kallberg Y."/>
            <person name="Tangrot J."/>
            <person name="Rosling A."/>
        </authorList>
    </citation>
    <scope>NUCLEOTIDE SEQUENCE</scope>
    <source>
        <strain evidence="1">28 12/20/2015</strain>
    </source>
</reference>
<name>A0ACA9QRX2_9GLOM</name>
<comment type="caution">
    <text evidence="1">The sequence shown here is derived from an EMBL/GenBank/DDBJ whole genome shotgun (WGS) entry which is preliminary data.</text>
</comment>
<organism evidence="1 2">
    <name type="scientific">Cetraspora pellucida</name>
    <dbReference type="NCBI Taxonomy" id="1433469"/>
    <lineage>
        <taxon>Eukaryota</taxon>
        <taxon>Fungi</taxon>
        <taxon>Fungi incertae sedis</taxon>
        <taxon>Mucoromycota</taxon>
        <taxon>Glomeromycotina</taxon>
        <taxon>Glomeromycetes</taxon>
        <taxon>Diversisporales</taxon>
        <taxon>Gigasporaceae</taxon>
        <taxon>Cetraspora</taxon>
    </lineage>
</organism>
<sequence length="69" mass="8493">IKEDTPEEFDLESEPLWKNHDYFLISVMECSNMIKEYRKDKLLVLYHDNKDLFNHYLYVIKILINKLKD</sequence>
<dbReference type="EMBL" id="CAJVPW010049318">
    <property type="protein sequence ID" value="CAG8762790.1"/>
    <property type="molecule type" value="Genomic_DNA"/>
</dbReference>
<proteinExistence type="predicted"/>
<gene>
    <name evidence="1" type="ORF">SPELUC_LOCUS15256</name>
</gene>
<evidence type="ECO:0000313" key="2">
    <source>
        <dbReference type="Proteomes" id="UP000789366"/>
    </source>
</evidence>
<feature type="non-terminal residue" evidence="1">
    <location>
        <position position="1"/>
    </location>
</feature>
<dbReference type="Proteomes" id="UP000789366">
    <property type="component" value="Unassembled WGS sequence"/>
</dbReference>
<accession>A0ACA9QRX2</accession>
<keyword evidence="2" id="KW-1185">Reference proteome</keyword>
<protein>
    <submittedName>
        <fullName evidence="1">12951_t:CDS:1</fullName>
    </submittedName>
</protein>
<feature type="non-terminal residue" evidence="1">
    <location>
        <position position="69"/>
    </location>
</feature>